<reference evidence="2" key="1">
    <citation type="journal article" date="2011" name="Nat. Biotechnol.">
        <title>The genomic sequence of the Chinese hamster ovary (CHO)-K1 cell line.</title>
        <authorList>
            <person name="Xu X."/>
            <person name="Nagarajan H."/>
            <person name="Lewis N.E."/>
            <person name="Pan S."/>
            <person name="Cai Z."/>
            <person name="Liu X."/>
            <person name="Chen W."/>
            <person name="Xie M."/>
            <person name="Wang W."/>
            <person name="Hammond S."/>
            <person name="Andersen M.R."/>
            <person name="Neff N."/>
            <person name="Passarelli B."/>
            <person name="Koh W."/>
            <person name="Fan H.C."/>
            <person name="Wang J."/>
            <person name="Gui Y."/>
            <person name="Lee K.H."/>
            <person name="Betenbaugh M.J."/>
            <person name="Quake S.R."/>
            <person name="Famili I."/>
            <person name="Palsson B.O."/>
            <person name="Wang J."/>
        </authorList>
    </citation>
    <scope>NUCLEOTIDE SEQUENCE [LARGE SCALE GENOMIC DNA]</scope>
    <source>
        <strain evidence="2">CHO K1 cell line</strain>
    </source>
</reference>
<accession>G3H7P9</accession>
<name>G3H7P9_CRIGR</name>
<dbReference type="GlyGen" id="G3H7P9">
    <property type="glycosylation" value="1 site"/>
</dbReference>
<dbReference type="Proteomes" id="UP000001075">
    <property type="component" value="Unassembled WGS sequence"/>
</dbReference>
<sequence>MFFPKRQLRDLEAWRHLCCSTLWVVSVHPTKWGAAGPTPCLFQFPHQKTRPKQEAALGTFP</sequence>
<proteinExistence type="predicted"/>
<dbReference type="AlphaFoldDB" id="G3H7P9"/>
<dbReference type="EMBL" id="JH000200">
    <property type="protein sequence ID" value="EGV96711.1"/>
    <property type="molecule type" value="Genomic_DNA"/>
</dbReference>
<gene>
    <name evidence="1" type="ORF">I79_006385</name>
</gene>
<organism evidence="1 2">
    <name type="scientific">Cricetulus griseus</name>
    <name type="common">Chinese hamster</name>
    <name type="synonym">Cricetulus barabensis griseus</name>
    <dbReference type="NCBI Taxonomy" id="10029"/>
    <lineage>
        <taxon>Eukaryota</taxon>
        <taxon>Metazoa</taxon>
        <taxon>Chordata</taxon>
        <taxon>Craniata</taxon>
        <taxon>Vertebrata</taxon>
        <taxon>Euteleostomi</taxon>
        <taxon>Mammalia</taxon>
        <taxon>Eutheria</taxon>
        <taxon>Euarchontoglires</taxon>
        <taxon>Glires</taxon>
        <taxon>Rodentia</taxon>
        <taxon>Myomorpha</taxon>
        <taxon>Muroidea</taxon>
        <taxon>Cricetidae</taxon>
        <taxon>Cricetinae</taxon>
        <taxon>Cricetulus</taxon>
    </lineage>
</organism>
<dbReference type="InParanoid" id="G3H7P9"/>
<evidence type="ECO:0000313" key="1">
    <source>
        <dbReference type="EMBL" id="EGV96711.1"/>
    </source>
</evidence>
<protein>
    <submittedName>
        <fullName evidence="1">Uncharacterized protein</fullName>
    </submittedName>
</protein>
<evidence type="ECO:0000313" key="2">
    <source>
        <dbReference type="Proteomes" id="UP000001075"/>
    </source>
</evidence>